<dbReference type="GO" id="GO:0016020">
    <property type="term" value="C:membrane"/>
    <property type="evidence" value="ECO:0007669"/>
    <property type="project" value="UniProtKB-SubCell"/>
</dbReference>
<dbReference type="KEGG" id="uvi:66062143"/>
<dbReference type="Gene3D" id="1.10.630.10">
    <property type="entry name" value="Cytochrome P450"/>
    <property type="match status" value="1"/>
</dbReference>
<keyword evidence="11 12" id="KW-0349">Heme</keyword>
<feature type="transmembrane region" description="Helical" evidence="13">
    <location>
        <begin position="28"/>
        <end position="49"/>
    </location>
</feature>
<keyword evidence="10 13" id="KW-0472">Membrane</keyword>
<dbReference type="PROSITE" id="PS00086">
    <property type="entry name" value="CYTOCHROME_P450"/>
    <property type="match status" value="1"/>
</dbReference>
<feature type="binding site" description="axial binding residue" evidence="11">
    <location>
        <position position="480"/>
    </location>
    <ligand>
        <name>heme</name>
        <dbReference type="ChEBI" id="CHEBI:30413"/>
    </ligand>
    <ligandPart>
        <name>Fe</name>
        <dbReference type="ChEBI" id="CHEBI:18248"/>
    </ligandPart>
</feature>
<name>A0A8E5HKK9_USTVR</name>
<dbReference type="GO" id="GO:0004497">
    <property type="term" value="F:monooxygenase activity"/>
    <property type="evidence" value="ECO:0007669"/>
    <property type="project" value="UniProtKB-KW"/>
</dbReference>
<protein>
    <recommendedName>
        <fullName evidence="16">Cytochrome P450 alkane hydroxylase</fullName>
    </recommendedName>
</protein>
<reference evidence="14" key="1">
    <citation type="submission" date="2020-03" db="EMBL/GenBank/DDBJ databases">
        <title>A mixture of massive structural variations and highly conserved coding sequences in Ustilaginoidea virens genome.</title>
        <authorList>
            <person name="Zhang K."/>
            <person name="Zhao Z."/>
            <person name="Zhang Z."/>
            <person name="Li Y."/>
            <person name="Hsiang T."/>
            <person name="Sun W."/>
        </authorList>
    </citation>
    <scope>NUCLEOTIDE SEQUENCE</scope>
    <source>
        <strain evidence="14">UV-8b</strain>
    </source>
</reference>
<evidence type="ECO:0000256" key="11">
    <source>
        <dbReference type="PIRSR" id="PIRSR602401-1"/>
    </source>
</evidence>
<sequence>MKHMHFDISCSIDTHAVFQMMALPIPNWSISAGLGALGVVVSIFALIWTRHRAVDDRIRLTGGARAPVLARNLISATRLYVGIAKHQYNNRLVDWCIETLDRTGHHYAEFSLTGSKRVILTREPEQIRSILATNFKNFGHGPQWHRLWRPFLGNGIFATDGQRWHRSRSIIRPMFVKARLRNMAIFDNCTNKLLSVLPPSGTTVNMKDYFYRWALDTTTEFLLGENVNSLSSPDHEVAEAMAVAQRIQMYIFVLNPVAPLIPKGDYYRAIRRIEEFIEPVIQRTIASPPPPPQQQVKESSCQAGAQCSLLHSIAQVSRDPKVIRDEIMSVLLAGRDTTAATLSWAMYELSHAPGPWARLRSEVLRELGPRGMPTYETLKNMKHVKNILNETLRLHPAIPINMRQALEDTTIPGAPGQPDVVLLKGDTVTINTMGMHARKDLYPQVSRTFADPAVFTPDRWDHWSPAPWTYLPFHGGPRTCLGQNFALTEMAFCLARLAQRFERLEYRGDWHAQTLRADIIGTPALDVPIAFFEA</sequence>
<evidence type="ECO:0000256" key="10">
    <source>
        <dbReference type="ARBA" id="ARBA00023136"/>
    </source>
</evidence>
<dbReference type="Proteomes" id="UP000027002">
    <property type="component" value="Chromosome 1"/>
</dbReference>
<dbReference type="PANTHER" id="PTHR24287:SF5">
    <property type="entry name" value="P450, PUTATIVE (EUROFUNG)-RELATED"/>
    <property type="match status" value="1"/>
</dbReference>
<dbReference type="SUPFAM" id="SSF48264">
    <property type="entry name" value="Cytochrome P450"/>
    <property type="match status" value="1"/>
</dbReference>
<evidence type="ECO:0000256" key="3">
    <source>
        <dbReference type="ARBA" id="ARBA00010617"/>
    </source>
</evidence>
<organism evidence="14 15">
    <name type="scientific">Ustilaginoidea virens</name>
    <name type="common">Rice false smut fungus</name>
    <name type="synonym">Villosiclava virens</name>
    <dbReference type="NCBI Taxonomy" id="1159556"/>
    <lineage>
        <taxon>Eukaryota</taxon>
        <taxon>Fungi</taxon>
        <taxon>Dikarya</taxon>
        <taxon>Ascomycota</taxon>
        <taxon>Pezizomycotina</taxon>
        <taxon>Sordariomycetes</taxon>
        <taxon>Hypocreomycetidae</taxon>
        <taxon>Hypocreales</taxon>
        <taxon>Clavicipitaceae</taxon>
        <taxon>Ustilaginoidea</taxon>
    </lineage>
</organism>
<keyword evidence="9 12" id="KW-0503">Monooxygenase</keyword>
<dbReference type="InterPro" id="IPR002401">
    <property type="entry name" value="Cyt_P450_E_grp-I"/>
</dbReference>
<comment type="cofactor">
    <cofactor evidence="1 11">
        <name>heme</name>
        <dbReference type="ChEBI" id="CHEBI:30413"/>
    </cofactor>
</comment>
<dbReference type="InterPro" id="IPR036396">
    <property type="entry name" value="Cyt_P450_sf"/>
</dbReference>
<keyword evidence="7 12" id="KW-0560">Oxidoreductase</keyword>
<keyword evidence="4 13" id="KW-0812">Transmembrane</keyword>
<dbReference type="AlphaFoldDB" id="A0A8E5HKK9"/>
<dbReference type="GO" id="GO:0020037">
    <property type="term" value="F:heme binding"/>
    <property type="evidence" value="ECO:0007669"/>
    <property type="project" value="InterPro"/>
</dbReference>
<evidence type="ECO:0000256" key="4">
    <source>
        <dbReference type="ARBA" id="ARBA00022692"/>
    </source>
</evidence>
<dbReference type="PRINTS" id="PR00385">
    <property type="entry name" value="P450"/>
</dbReference>
<accession>A0A8E5HKK9</accession>
<dbReference type="InterPro" id="IPR001128">
    <property type="entry name" value="Cyt_P450"/>
</dbReference>
<dbReference type="RefSeq" id="XP_042994797.1">
    <property type="nucleotide sequence ID" value="XM_043138863.1"/>
</dbReference>
<dbReference type="CDD" id="cd11063">
    <property type="entry name" value="CYP52"/>
    <property type="match status" value="1"/>
</dbReference>
<evidence type="ECO:0000256" key="1">
    <source>
        <dbReference type="ARBA" id="ARBA00001971"/>
    </source>
</evidence>
<proteinExistence type="inferred from homology"/>
<keyword evidence="8 11" id="KW-0408">Iron</keyword>
<evidence type="ECO:0000256" key="5">
    <source>
        <dbReference type="ARBA" id="ARBA00022723"/>
    </source>
</evidence>
<dbReference type="InterPro" id="IPR047146">
    <property type="entry name" value="Cyt_P450_E_CYP52_fungi"/>
</dbReference>
<evidence type="ECO:0000313" key="14">
    <source>
        <dbReference type="EMBL" id="QUC17124.1"/>
    </source>
</evidence>
<dbReference type="EMBL" id="CP072753">
    <property type="protein sequence ID" value="QUC17124.1"/>
    <property type="molecule type" value="Genomic_DNA"/>
</dbReference>
<keyword evidence="5 11" id="KW-0479">Metal-binding</keyword>
<gene>
    <name evidence="14" type="ORF">UV8b_01365</name>
</gene>
<evidence type="ECO:0000313" key="15">
    <source>
        <dbReference type="Proteomes" id="UP000027002"/>
    </source>
</evidence>
<evidence type="ECO:0000256" key="13">
    <source>
        <dbReference type="SAM" id="Phobius"/>
    </source>
</evidence>
<evidence type="ECO:0000256" key="7">
    <source>
        <dbReference type="ARBA" id="ARBA00023002"/>
    </source>
</evidence>
<evidence type="ECO:0008006" key="16">
    <source>
        <dbReference type="Google" id="ProtNLM"/>
    </source>
</evidence>
<dbReference type="PRINTS" id="PR00463">
    <property type="entry name" value="EP450I"/>
</dbReference>
<comment type="subcellular location">
    <subcellularLocation>
        <location evidence="2">Membrane</location>
        <topology evidence="2">Single-pass membrane protein</topology>
    </subcellularLocation>
</comment>
<evidence type="ECO:0000256" key="9">
    <source>
        <dbReference type="ARBA" id="ARBA00023033"/>
    </source>
</evidence>
<evidence type="ECO:0000256" key="6">
    <source>
        <dbReference type="ARBA" id="ARBA00022989"/>
    </source>
</evidence>
<dbReference type="Pfam" id="PF00067">
    <property type="entry name" value="p450"/>
    <property type="match status" value="1"/>
</dbReference>
<comment type="similarity">
    <text evidence="3 12">Belongs to the cytochrome P450 family.</text>
</comment>
<dbReference type="GO" id="GO:0005506">
    <property type="term" value="F:iron ion binding"/>
    <property type="evidence" value="ECO:0007669"/>
    <property type="project" value="InterPro"/>
</dbReference>
<keyword evidence="15" id="KW-1185">Reference proteome</keyword>
<evidence type="ECO:0000256" key="8">
    <source>
        <dbReference type="ARBA" id="ARBA00023004"/>
    </source>
</evidence>
<keyword evidence="6 13" id="KW-1133">Transmembrane helix</keyword>
<dbReference type="OrthoDB" id="1470350at2759"/>
<dbReference type="GO" id="GO:0016705">
    <property type="term" value="F:oxidoreductase activity, acting on paired donors, with incorporation or reduction of molecular oxygen"/>
    <property type="evidence" value="ECO:0007669"/>
    <property type="project" value="InterPro"/>
</dbReference>
<evidence type="ECO:0000256" key="2">
    <source>
        <dbReference type="ARBA" id="ARBA00004167"/>
    </source>
</evidence>
<dbReference type="InterPro" id="IPR017972">
    <property type="entry name" value="Cyt_P450_CS"/>
</dbReference>
<evidence type="ECO:0000256" key="12">
    <source>
        <dbReference type="RuleBase" id="RU000461"/>
    </source>
</evidence>
<dbReference type="GeneID" id="66062143"/>
<dbReference type="PANTHER" id="PTHR24287">
    <property type="entry name" value="P450, PUTATIVE (EUROFUNG)-RELATED"/>
    <property type="match status" value="1"/>
</dbReference>